<evidence type="ECO:0000259" key="6">
    <source>
        <dbReference type="Pfam" id="PF03372"/>
    </source>
</evidence>
<dbReference type="GO" id="GO:0006139">
    <property type="term" value="P:nucleobase-containing compound metabolic process"/>
    <property type="evidence" value="ECO:0007669"/>
    <property type="project" value="UniProtKB-ARBA"/>
</dbReference>
<feature type="transmembrane region" description="Helical" evidence="5">
    <location>
        <begin position="623"/>
        <end position="649"/>
    </location>
</feature>
<dbReference type="PANTHER" id="PTHR12121:SF45">
    <property type="entry name" value="NOCTURNIN"/>
    <property type="match status" value="1"/>
</dbReference>
<dbReference type="InterPro" id="IPR050410">
    <property type="entry name" value="CCR4/nocturin_mRNA_transcr"/>
</dbReference>
<feature type="region of interest" description="Disordered" evidence="4">
    <location>
        <begin position="881"/>
        <end position="916"/>
    </location>
</feature>
<dbReference type="GO" id="GO:0000175">
    <property type="term" value="F:3'-5'-RNA exonuclease activity"/>
    <property type="evidence" value="ECO:0007669"/>
    <property type="project" value="TreeGrafter"/>
</dbReference>
<comment type="similarity">
    <text evidence="1">Belongs to the CCR4/nocturin family.</text>
</comment>
<accession>A0AAU9WI68</accession>
<evidence type="ECO:0000256" key="1">
    <source>
        <dbReference type="ARBA" id="ARBA00010774"/>
    </source>
</evidence>
<dbReference type="Gene3D" id="3.60.10.10">
    <property type="entry name" value="Endonuclease/exonuclease/phosphatase"/>
    <property type="match status" value="1"/>
</dbReference>
<dbReference type="InterPro" id="IPR005135">
    <property type="entry name" value="Endo/exonuclease/phosphatase"/>
</dbReference>
<dbReference type="Pfam" id="PF03372">
    <property type="entry name" value="Exo_endo_phos"/>
    <property type="match status" value="1"/>
</dbReference>
<feature type="domain" description="Endonuclease/exonuclease/phosphatase" evidence="6">
    <location>
        <begin position="30"/>
        <end position="357"/>
    </location>
</feature>
<proteinExistence type="inferred from homology"/>
<feature type="compositionally biased region" description="Basic and acidic residues" evidence="4">
    <location>
        <begin position="764"/>
        <end position="804"/>
    </location>
</feature>
<gene>
    <name evidence="7" type="ORF">PMEA_00004851</name>
</gene>
<organism evidence="7 8">
    <name type="scientific">Pocillopora meandrina</name>
    <dbReference type="NCBI Taxonomy" id="46732"/>
    <lineage>
        <taxon>Eukaryota</taxon>
        <taxon>Metazoa</taxon>
        <taxon>Cnidaria</taxon>
        <taxon>Anthozoa</taxon>
        <taxon>Hexacorallia</taxon>
        <taxon>Scleractinia</taxon>
        <taxon>Astrocoeniina</taxon>
        <taxon>Pocilloporidae</taxon>
        <taxon>Pocillopora</taxon>
    </lineage>
</organism>
<protein>
    <recommendedName>
        <fullName evidence="3">Nocturnin</fullName>
    </recommendedName>
</protein>
<dbReference type="SUPFAM" id="SSF56219">
    <property type="entry name" value="DNase I-like"/>
    <property type="match status" value="1"/>
</dbReference>
<dbReference type="EMBL" id="CALNXJ010000013">
    <property type="protein sequence ID" value="CAH3113230.1"/>
    <property type="molecule type" value="Genomic_DNA"/>
</dbReference>
<keyword evidence="2" id="KW-0378">Hydrolase</keyword>
<feature type="region of interest" description="Disordered" evidence="4">
    <location>
        <begin position="757"/>
        <end position="804"/>
    </location>
</feature>
<feature type="compositionally biased region" description="Basic and acidic residues" evidence="4">
    <location>
        <begin position="906"/>
        <end position="916"/>
    </location>
</feature>
<dbReference type="InterPro" id="IPR036691">
    <property type="entry name" value="Endo/exonu/phosph_ase_sf"/>
</dbReference>
<evidence type="ECO:0000256" key="5">
    <source>
        <dbReference type="SAM" id="Phobius"/>
    </source>
</evidence>
<name>A0AAU9WI68_9CNID</name>
<feature type="compositionally biased region" description="Polar residues" evidence="4">
    <location>
        <begin position="725"/>
        <end position="735"/>
    </location>
</feature>
<dbReference type="AlphaFoldDB" id="A0AAU9WI68"/>
<keyword evidence="5" id="KW-0812">Transmembrane</keyword>
<keyword evidence="8" id="KW-1185">Reference proteome</keyword>
<evidence type="ECO:0000256" key="4">
    <source>
        <dbReference type="SAM" id="MobiDB-lite"/>
    </source>
</evidence>
<evidence type="ECO:0000313" key="7">
    <source>
        <dbReference type="EMBL" id="CAH3113230.1"/>
    </source>
</evidence>
<reference evidence="7 8" key="1">
    <citation type="submission" date="2022-05" db="EMBL/GenBank/DDBJ databases">
        <authorList>
            <consortium name="Genoscope - CEA"/>
            <person name="William W."/>
        </authorList>
    </citation>
    <scope>NUCLEOTIDE SEQUENCE [LARGE SCALE GENOMIC DNA]</scope>
</reference>
<evidence type="ECO:0000256" key="2">
    <source>
        <dbReference type="ARBA" id="ARBA00022801"/>
    </source>
</evidence>
<keyword evidence="5" id="KW-1133">Transmembrane helix</keyword>
<keyword evidence="5" id="KW-0472">Membrane</keyword>
<dbReference type="PANTHER" id="PTHR12121">
    <property type="entry name" value="CARBON CATABOLITE REPRESSOR PROTEIN 4"/>
    <property type="match status" value="1"/>
</dbReference>
<evidence type="ECO:0000256" key="3">
    <source>
        <dbReference type="ARBA" id="ARBA00023807"/>
    </source>
</evidence>
<dbReference type="Proteomes" id="UP001159428">
    <property type="component" value="Unassembled WGS sequence"/>
</dbReference>
<sequence>MSTLPTLDSRKTTYISDQDNCGEEDISVVTYNILADFYVQSALKKGRYKNCPQEYVTPKQDRSCPRHKLLMRELQWLNGDIVCLQEVDPAYFAGILEEVMLSLEYKGLFMQKSPCTGRQEGVALFFKKDKFELEQSKTLVINDIASDASLEAECQKFGEVAIFAAVRHKITNVVLVTATTHILWKDLLEPVSQICEVSLVTQALHNMVTALRSQGKRVAYILCGDFNIEPHCPPYSLLTTGHLSKNEFCKLQTVDYLRFSTDIPKPEQVLPEQIALLNKAKNHLHCPLTPLRSAYKVVLGSEPECTSFEDDASRLWTLDYIWFDSENLQVTSVLETLPASAIAAYRGFPNEYFSSDHFSLKASFKLIEKPTYLQSNGTCRSDEQLMSILKAQSVIQGCEYRAVVGDSYRQCHRELLATLNTRHPGNRSVYLCPWSQKPTVALLHFKLTKELSRCEILPKESLYLDGSWENFLSNDKPLSTLSVEIHPDPDYDENKLFLKWTNDIGKQYDGRIFSLKLRCHGDEGNVSNSCLFFKKNGSLTDIVPTSKPSVKSTRVSKPSVKSTRVSKPSVKSIRVTSTPVQRNTTTGAKTSSASTEINLVSSTVRTQIIIVTSLKGHQQKFNIILIALVALGSALIVVLTCLVVICIVWKRKRRFAIAKRAKPASNPVYERGASDTLKMAKLSVRSGEEVEEGLEYQPLVENTKPAERSDSLPGYRSLSVGQRPANGNNPGIRSSNYLSLIQDEPQDERDYQTLVDNANPQKLETVDEEKIPDYQELEERTDSEDSFKTSPHHSVDSYSDHEEPPADTILRKIKYPATTKQPVNGLSSDFHDYDEPEGIIVLSDNEDNHEQAIKDNTDFHDYADLDDNPEQAITDDVNYHDYADLDDDDDEVDNKNCHVVPDEDSSCYHDYADPDE</sequence>
<comment type="caution">
    <text evidence="7">The sequence shown here is derived from an EMBL/GenBank/DDBJ whole genome shotgun (WGS) entry which is preliminary data.</text>
</comment>
<feature type="region of interest" description="Disordered" evidence="4">
    <location>
        <begin position="693"/>
        <end position="735"/>
    </location>
</feature>
<evidence type="ECO:0000313" key="8">
    <source>
        <dbReference type="Proteomes" id="UP001159428"/>
    </source>
</evidence>